<name>A0ABN7RYX5_OIKDI</name>
<evidence type="ECO:0000313" key="5">
    <source>
        <dbReference type="Proteomes" id="UP001158576"/>
    </source>
</evidence>
<accession>A0ABN7RYX5</accession>
<organism evidence="4 5">
    <name type="scientific">Oikopleura dioica</name>
    <name type="common">Tunicate</name>
    <dbReference type="NCBI Taxonomy" id="34765"/>
    <lineage>
        <taxon>Eukaryota</taxon>
        <taxon>Metazoa</taxon>
        <taxon>Chordata</taxon>
        <taxon>Tunicata</taxon>
        <taxon>Appendicularia</taxon>
        <taxon>Copelata</taxon>
        <taxon>Oikopleuridae</taxon>
        <taxon>Oikopleura</taxon>
    </lineage>
</organism>
<dbReference type="Proteomes" id="UP001158576">
    <property type="component" value="Chromosome PAR"/>
</dbReference>
<dbReference type="Gene3D" id="3.30.160.60">
    <property type="entry name" value="Classic Zinc Finger"/>
    <property type="match status" value="1"/>
</dbReference>
<dbReference type="InterPro" id="IPR013087">
    <property type="entry name" value="Znf_C2H2_type"/>
</dbReference>
<sequence>MFEDIATFNILADLETIASLLSTDGSNCYYPDLTTAGHQLSNSMPTPNPSQSYYPPPVTPVPQVMVLLCSSPDISVSPSASIYSPDYICNSVTSSPASLSSPPQPMPSINAKPRKKRVKVQQVRNKKSKYCPCKDCITARFERKIRPRSSRHPCIVPDCKSSFARPCGLKTHLLLHEKGDPSQLQCFICASLAFSTRDTLIEHVLDHEAMSTGFVNPALPLPPVYDTFVDPSLPFDYSSYSYSM</sequence>
<evidence type="ECO:0000256" key="1">
    <source>
        <dbReference type="PROSITE-ProRule" id="PRU00042"/>
    </source>
</evidence>
<protein>
    <submittedName>
        <fullName evidence="4">Oidioi.mRNA.OKI2018_I69.PAR.g12156.t1.cds</fullName>
    </submittedName>
</protein>
<dbReference type="PROSITE" id="PS00028">
    <property type="entry name" value="ZINC_FINGER_C2H2_1"/>
    <property type="match status" value="1"/>
</dbReference>
<keyword evidence="1" id="KW-0479">Metal-binding</keyword>
<evidence type="ECO:0000313" key="4">
    <source>
        <dbReference type="EMBL" id="CAG5089274.1"/>
    </source>
</evidence>
<dbReference type="SMART" id="SM00355">
    <property type="entry name" value="ZnF_C2H2"/>
    <property type="match status" value="2"/>
</dbReference>
<keyword evidence="5" id="KW-1185">Reference proteome</keyword>
<keyword evidence="1" id="KW-0862">Zinc</keyword>
<proteinExistence type="predicted"/>
<evidence type="ECO:0000259" key="3">
    <source>
        <dbReference type="PROSITE" id="PS50157"/>
    </source>
</evidence>
<keyword evidence="1" id="KW-0863">Zinc-finger</keyword>
<evidence type="ECO:0000256" key="2">
    <source>
        <dbReference type="SAM" id="MobiDB-lite"/>
    </source>
</evidence>
<gene>
    <name evidence="4" type="ORF">OKIOD_LOCUS3714</name>
</gene>
<feature type="domain" description="C2H2-type" evidence="3">
    <location>
        <begin position="152"/>
        <end position="181"/>
    </location>
</feature>
<feature type="region of interest" description="Disordered" evidence="2">
    <location>
        <begin position="94"/>
        <end position="117"/>
    </location>
</feature>
<dbReference type="PROSITE" id="PS50157">
    <property type="entry name" value="ZINC_FINGER_C2H2_2"/>
    <property type="match status" value="1"/>
</dbReference>
<reference evidence="4 5" key="1">
    <citation type="submission" date="2021-04" db="EMBL/GenBank/DDBJ databases">
        <authorList>
            <person name="Bliznina A."/>
        </authorList>
    </citation>
    <scope>NUCLEOTIDE SEQUENCE [LARGE SCALE GENOMIC DNA]</scope>
</reference>
<dbReference type="EMBL" id="OU015568">
    <property type="protein sequence ID" value="CAG5089274.1"/>
    <property type="molecule type" value="Genomic_DNA"/>
</dbReference>